<dbReference type="AlphaFoldDB" id="A0A8S1SX53"/>
<keyword evidence="3" id="KW-1185">Reference proteome</keyword>
<gene>
    <name evidence="2" type="ORF">PPENT_87.1.T0150251</name>
</gene>
<evidence type="ECO:0008006" key="4">
    <source>
        <dbReference type="Google" id="ProtNLM"/>
    </source>
</evidence>
<protein>
    <recommendedName>
        <fullName evidence="4">Transmembrane protein</fullName>
    </recommendedName>
</protein>
<organism evidence="2 3">
    <name type="scientific">Paramecium pentaurelia</name>
    <dbReference type="NCBI Taxonomy" id="43138"/>
    <lineage>
        <taxon>Eukaryota</taxon>
        <taxon>Sar</taxon>
        <taxon>Alveolata</taxon>
        <taxon>Ciliophora</taxon>
        <taxon>Intramacronucleata</taxon>
        <taxon>Oligohymenophorea</taxon>
        <taxon>Peniculida</taxon>
        <taxon>Parameciidae</taxon>
        <taxon>Paramecium</taxon>
    </lineage>
</organism>
<evidence type="ECO:0000256" key="1">
    <source>
        <dbReference type="SAM" id="SignalP"/>
    </source>
</evidence>
<evidence type="ECO:0000313" key="2">
    <source>
        <dbReference type="EMBL" id="CAD8146251.1"/>
    </source>
</evidence>
<proteinExistence type="predicted"/>
<evidence type="ECO:0000313" key="3">
    <source>
        <dbReference type="Proteomes" id="UP000689195"/>
    </source>
</evidence>
<accession>A0A8S1SX53</accession>
<name>A0A8S1SX53_9CILI</name>
<feature type="chain" id="PRO_5035882667" description="Transmembrane protein" evidence="1">
    <location>
        <begin position="20"/>
        <end position="64"/>
    </location>
</feature>
<keyword evidence="1" id="KW-0732">Signal</keyword>
<feature type="signal peptide" evidence="1">
    <location>
        <begin position="1"/>
        <end position="19"/>
    </location>
</feature>
<dbReference type="EMBL" id="CAJJDO010000015">
    <property type="protein sequence ID" value="CAD8146251.1"/>
    <property type="molecule type" value="Genomic_DNA"/>
</dbReference>
<reference evidence="2" key="1">
    <citation type="submission" date="2021-01" db="EMBL/GenBank/DDBJ databases">
        <authorList>
            <consortium name="Genoscope - CEA"/>
            <person name="William W."/>
        </authorList>
    </citation>
    <scope>NUCLEOTIDE SEQUENCE</scope>
</reference>
<dbReference type="Proteomes" id="UP000689195">
    <property type="component" value="Unassembled WGS sequence"/>
</dbReference>
<comment type="caution">
    <text evidence="2">The sequence shown here is derived from an EMBL/GenBank/DDBJ whole genome shotgun (WGS) entry which is preliminary data.</text>
</comment>
<sequence length="64" mass="7779">MNYHKILLVAIYILILIKKQNFNYQIDQKKILILTLIVVKIQIFRRKIKNKMQVFGIVLNNQFF</sequence>